<evidence type="ECO:0000313" key="9">
    <source>
        <dbReference type="EMBL" id="MET4582594.1"/>
    </source>
</evidence>
<feature type="transmembrane region" description="Helical" evidence="7">
    <location>
        <begin position="50"/>
        <end position="70"/>
    </location>
</feature>
<evidence type="ECO:0000256" key="6">
    <source>
        <dbReference type="SAM" id="MobiDB-lite"/>
    </source>
</evidence>
<organism evidence="9 10">
    <name type="scientific">Conyzicola nivalis</name>
    <dbReference type="NCBI Taxonomy" id="1477021"/>
    <lineage>
        <taxon>Bacteria</taxon>
        <taxon>Bacillati</taxon>
        <taxon>Actinomycetota</taxon>
        <taxon>Actinomycetes</taxon>
        <taxon>Micrococcales</taxon>
        <taxon>Microbacteriaceae</taxon>
        <taxon>Conyzicola</taxon>
    </lineage>
</organism>
<evidence type="ECO:0000256" key="7">
    <source>
        <dbReference type="SAM" id="Phobius"/>
    </source>
</evidence>
<comment type="caution">
    <text evidence="9">The sequence shown here is derived from an EMBL/GenBank/DDBJ whole genome shotgun (WGS) entry which is preliminary data.</text>
</comment>
<feature type="region of interest" description="Disordered" evidence="6">
    <location>
        <begin position="81"/>
        <end position="102"/>
    </location>
</feature>
<accession>A0ABV2QNH1</accession>
<reference evidence="9 10" key="1">
    <citation type="submission" date="2024-06" db="EMBL/GenBank/DDBJ databases">
        <title>Sorghum-associated microbial communities from plants grown in Nebraska, USA.</title>
        <authorList>
            <person name="Schachtman D."/>
        </authorList>
    </citation>
    <scope>NUCLEOTIDE SEQUENCE [LARGE SCALE GENOMIC DNA]</scope>
    <source>
        <strain evidence="9 10">2857</strain>
    </source>
</reference>
<feature type="transmembrane region" description="Helical" evidence="7">
    <location>
        <begin position="12"/>
        <end position="38"/>
    </location>
</feature>
<evidence type="ECO:0000313" key="10">
    <source>
        <dbReference type="Proteomes" id="UP001549257"/>
    </source>
</evidence>
<protein>
    <submittedName>
        <fullName evidence="9">Phage shock protein PspC (Stress-responsive transcriptional regulator)</fullName>
    </submittedName>
</protein>
<evidence type="ECO:0000256" key="2">
    <source>
        <dbReference type="ARBA" id="ARBA00022475"/>
    </source>
</evidence>
<keyword evidence="2" id="KW-1003">Cell membrane</keyword>
<name>A0ABV2QNH1_9MICO</name>
<keyword evidence="4 7" id="KW-1133">Transmembrane helix</keyword>
<dbReference type="EMBL" id="JBEPSJ010000002">
    <property type="protein sequence ID" value="MET4582594.1"/>
    <property type="molecule type" value="Genomic_DNA"/>
</dbReference>
<evidence type="ECO:0000256" key="5">
    <source>
        <dbReference type="ARBA" id="ARBA00023136"/>
    </source>
</evidence>
<sequence>MDAVNSAWDAFWNIAVFFFWGFAFVAYLFAIIGVLADIFRDRKLNGWAKALWLIFLIFVPFLTVLVYVIARGRGMVERLEDIQQSDRPPSETYAPSPAMDNPASEISRAKELMDAGVISAGEFDALKNKALGNRY</sequence>
<dbReference type="RefSeq" id="WP_354024776.1">
    <property type="nucleotide sequence ID" value="NZ_JBEPSJ010000002.1"/>
</dbReference>
<dbReference type="Pfam" id="PF13396">
    <property type="entry name" value="PLDc_N"/>
    <property type="match status" value="1"/>
</dbReference>
<keyword evidence="5 7" id="KW-0472">Membrane</keyword>
<dbReference type="Proteomes" id="UP001549257">
    <property type="component" value="Unassembled WGS sequence"/>
</dbReference>
<evidence type="ECO:0000256" key="1">
    <source>
        <dbReference type="ARBA" id="ARBA00004651"/>
    </source>
</evidence>
<proteinExistence type="predicted"/>
<dbReference type="InterPro" id="IPR027379">
    <property type="entry name" value="CLS_N"/>
</dbReference>
<evidence type="ECO:0000256" key="4">
    <source>
        <dbReference type="ARBA" id="ARBA00022989"/>
    </source>
</evidence>
<feature type="domain" description="Cardiolipin synthase N-terminal" evidence="8">
    <location>
        <begin position="31"/>
        <end position="71"/>
    </location>
</feature>
<evidence type="ECO:0000259" key="8">
    <source>
        <dbReference type="Pfam" id="PF13396"/>
    </source>
</evidence>
<gene>
    <name evidence="9" type="ORF">ABIE21_002104</name>
</gene>
<evidence type="ECO:0000256" key="3">
    <source>
        <dbReference type="ARBA" id="ARBA00022692"/>
    </source>
</evidence>
<comment type="subcellular location">
    <subcellularLocation>
        <location evidence="1">Cell membrane</location>
        <topology evidence="1">Multi-pass membrane protein</topology>
    </subcellularLocation>
</comment>
<keyword evidence="10" id="KW-1185">Reference proteome</keyword>
<keyword evidence="3 7" id="KW-0812">Transmembrane</keyword>